<dbReference type="AlphaFoldDB" id="A0A0D0C5B4"/>
<proteinExistence type="predicted"/>
<reference evidence="1 2" key="1">
    <citation type="submission" date="2014-04" db="EMBL/GenBank/DDBJ databases">
        <title>Evolutionary Origins and Diversification of the Mycorrhizal Mutualists.</title>
        <authorList>
            <consortium name="DOE Joint Genome Institute"/>
            <consortium name="Mycorrhizal Genomics Consortium"/>
            <person name="Kohler A."/>
            <person name="Kuo A."/>
            <person name="Nagy L.G."/>
            <person name="Floudas D."/>
            <person name="Copeland A."/>
            <person name="Barry K.W."/>
            <person name="Cichocki N."/>
            <person name="Veneault-Fourrey C."/>
            <person name="LaButti K."/>
            <person name="Lindquist E.A."/>
            <person name="Lipzen A."/>
            <person name="Lundell T."/>
            <person name="Morin E."/>
            <person name="Murat C."/>
            <person name="Riley R."/>
            <person name="Ohm R."/>
            <person name="Sun H."/>
            <person name="Tunlid A."/>
            <person name="Henrissat B."/>
            <person name="Grigoriev I.V."/>
            <person name="Hibbett D.S."/>
            <person name="Martin F."/>
        </authorList>
    </citation>
    <scope>NUCLEOTIDE SEQUENCE [LARGE SCALE GENOMIC DNA]</scope>
    <source>
        <strain evidence="1 2">FD-317 M1</strain>
    </source>
</reference>
<evidence type="ECO:0000313" key="1">
    <source>
        <dbReference type="EMBL" id="KIK52987.1"/>
    </source>
</evidence>
<dbReference type="Proteomes" id="UP000053593">
    <property type="component" value="Unassembled WGS sequence"/>
</dbReference>
<gene>
    <name evidence="1" type="ORF">GYMLUDRAFT_100545</name>
</gene>
<dbReference type="HOGENOM" id="CLU_081631_3_2_1"/>
<name>A0A0D0C5B4_9AGAR</name>
<organism evidence="1 2">
    <name type="scientific">Collybiopsis luxurians FD-317 M1</name>
    <dbReference type="NCBI Taxonomy" id="944289"/>
    <lineage>
        <taxon>Eukaryota</taxon>
        <taxon>Fungi</taxon>
        <taxon>Dikarya</taxon>
        <taxon>Basidiomycota</taxon>
        <taxon>Agaricomycotina</taxon>
        <taxon>Agaricomycetes</taxon>
        <taxon>Agaricomycetidae</taxon>
        <taxon>Agaricales</taxon>
        <taxon>Marasmiineae</taxon>
        <taxon>Omphalotaceae</taxon>
        <taxon>Collybiopsis</taxon>
        <taxon>Collybiopsis luxurians</taxon>
    </lineage>
</organism>
<sequence>MATGVKVIQCTAFEASNEYINNRGQYADAFAKIAHVEGHISSYWGLQVPEEGAKKGLIVTVWESSAHYNKFVGSDTYNSGVSSLKSAAVGELKRAQFTGVVGTPIPGLSAAVTEVVLVRPNAGVTADHIKDAAHKLYAAFESNGRPSALGVSTDQDGLYIVLVGWSSVSESRETVKKEPFASAIAAFSTLASQEITHATLDKHT</sequence>
<dbReference type="SUPFAM" id="SSF54909">
    <property type="entry name" value="Dimeric alpha+beta barrel"/>
    <property type="match status" value="1"/>
</dbReference>
<dbReference type="InterPro" id="IPR011008">
    <property type="entry name" value="Dimeric_a/b-barrel"/>
</dbReference>
<protein>
    <recommendedName>
        <fullName evidence="3">ABM domain-containing protein</fullName>
    </recommendedName>
</protein>
<dbReference type="EMBL" id="KN834835">
    <property type="protein sequence ID" value="KIK52987.1"/>
    <property type="molecule type" value="Genomic_DNA"/>
</dbReference>
<dbReference type="OrthoDB" id="3830579at2759"/>
<accession>A0A0D0C5B4</accession>
<evidence type="ECO:0000313" key="2">
    <source>
        <dbReference type="Proteomes" id="UP000053593"/>
    </source>
</evidence>
<evidence type="ECO:0008006" key="3">
    <source>
        <dbReference type="Google" id="ProtNLM"/>
    </source>
</evidence>
<keyword evidence="2" id="KW-1185">Reference proteome</keyword>